<organism evidence="2 3">
    <name type="scientific">Penicillium antarcticum</name>
    <dbReference type="NCBI Taxonomy" id="416450"/>
    <lineage>
        <taxon>Eukaryota</taxon>
        <taxon>Fungi</taxon>
        <taxon>Dikarya</taxon>
        <taxon>Ascomycota</taxon>
        <taxon>Pezizomycotina</taxon>
        <taxon>Eurotiomycetes</taxon>
        <taxon>Eurotiomycetidae</taxon>
        <taxon>Eurotiales</taxon>
        <taxon>Aspergillaceae</taxon>
        <taxon>Penicillium</taxon>
    </lineage>
</organism>
<dbReference type="EMBL" id="MDYN01000013">
    <property type="protein sequence ID" value="OQD84236.1"/>
    <property type="molecule type" value="Genomic_DNA"/>
</dbReference>
<dbReference type="Proteomes" id="UP000191672">
    <property type="component" value="Unassembled WGS sequence"/>
</dbReference>
<dbReference type="CDD" id="cd00593">
    <property type="entry name" value="RIBOc"/>
    <property type="match status" value="1"/>
</dbReference>
<dbReference type="Pfam" id="PF00636">
    <property type="entry name" value="Ribonuclease_3"/>
    <property type="match status" value="1"/>
</dbReference>
<evidence type="ECO:0000313" key="2">
    <source>
        <dbReference type="EMBL" id="OQD84236.1"/>
    </source>
</evidence>
<protein>
    <recommendedName>
        <fullName evidence="1">RNase III domain-containing protein</fullName>
    </recommendedName>
</protein>
<accession>A0A1V6Q622</accession>
<gene>
    <name evidence="2" type="ORF">PENANT_c013G07104</name>
</gene>
<keyword evidence="3" id="KW-1185">Reference proteome</keyword>
<comment type="caution">
    <text evidence="2">The sequence shown here is derived from an EMBL/GenBank/DDBJ whole genome shotgun (WGS) entry which is preliminary data.</text>
</comment>
<dbReference type="AlphaFoldDB" id="A0A1V6Q622"/>
<dbReference type="Gene3D" id="1.10.1520.10">
    <property type="entry name" value="Ribonuclease III domain"/>
    <property type="match status" value="1"/>
</dbReference>
<name>A0A1V6Q622_9EURO</name>
<evidence type="ECO:0000313" key="3">
    <source>
        <dbReference type="Proteomes" id="UP000191672"/>
    </source>
</evidence>
<reference evidence="3" key="1">
    <citation type="journal article" date="2017" name="Nat. Microbiol.">
        <title>Global analysis of biosynthetic gene clusters reveals vast potential of secondary metabolite production in Penicillium species.</title>
        <authorList>
            <person name="Nielsen J.C."/>
            <person name="Grijseels S."/>
            <person name="Prigent S."/>
            <person name="Ji B."/>
            <person name="Dainat J."/>
            <person name="Nielsen K.F."/>
            <person name="Frisvad J.C."/>
            <person name="Workman M."/>
            <person name="Nielsen J."/>
        </authorList>
    </citation>
    <scope>NUCLEOTIDE SEQUENCE [LARGE SCALE GENOMIC DNA]</scope>
    <source>
        <strain evidence="3">IBT 31811</strain>
    </source>
</reference>
<proteinExistence type="predicted"/>
<evidence type="ECO:0000259" key="1">
    <source>
        <dbReference type="PROSITE" id="PS50142"/>
    </source>
</evidence>
<dbReference type="GO" id="GO:0006396">
    <property type="term" value="P:RNA processing"/>
    <property type="evidence" value="ECO:0007669"/>
    <property type="project" value="InterPro"/>
</dbReference>
<feature type="domain" description="RNase III" evidence="1">
    <location>
        <begin position="17"/>
        <end position="127"/>
    </location>
</feature>
<dbReference type="SUPFAM" id="SSF69065">
    <property type="entry name" value="RNase III domain-like"/>
    <property type="match status" value="1"/>
</dbReference>
<sequence>MAYIYSPEHSQAVMVILGYTFQNLVLLRRALETWSLGSPHGNKPLALVGDRAIAMIFSLDGYLKNATCGNTTQLLNSRSSNKTLHSLGCRHGLERYLVLNPSQSNVSIDTMVNTVEALIGAVFIDSGFDLDAVKAAMINFGIMEAQPQE</sequence>
<dbReference type="GO" id="GO:0004525">
    <property type="term" value="F:ribonuclease III activity"/>
    <property type="evidence" value="ECO:0007669"/>
    <property type="project" value="InterPro"/>
</dbReference>
<dbReference type="InterPro" id="IPR036389">
    <property type="entry name" value="RNase_III_sf"/>
</dbReference>
<dbReference type="InterPro" id="IPR000999">
    <property type="entry name" value="RNase_III_dom"/>
</dbReference>
<dbReference type="STRING" id="416450.A0A1V6Q622"/>
<dbReference type="PROSITE" id="PS50142">
    <property type="entry name" value="RNASE_3_2"/>
    <property type="match status" value="1"/>
</dbReference>